<evidence type="ECO:0000259" key="2">
    <source>
        <dbReference type="SMART" id="SM01066"/>
    </source>
</evidence>
<evidence type="ECO:0000313" key="4">
    <source>
        <dbReference type="Proteomes" id="UP000006556"/>
    </source>
</evidence>
<dbReference type="InterPro" id="IPR005085">
    <property type="entry name" value="CBM25"/>
</dbReference>
<dbReference type="Proteomes" id="UP000006556">
    <property type="component" value="Chromosome"/>
</dbReference>
<proteinExistence type="predicted"/>
<organism evidence="3 4">
    <name type="scientific">Pelotomaculum thermopropionicum (strain DSM 13744 / JCM 10971 / SI)</name>
    <dbReference type="NCBI Taxonomy" id="370438"/>
    <lineage>
        <taxon>Bacteria</taxon>
        <taxon>Bacillati</taxon>
        <taxon>Bacillota</taxon>
        <taxon>Clostridia</taxon>
        <taxon>Eubacteriales</taxon>
        <taxon>Desulfotomaculaceae</taxon>
        <taxon>Pelotomaculum</taxon>
    </lineage>
</organism>
<evidence type="ECO:0000256" key="1">
    <source>
        <dbReference type="SAM" id="MobiDB-lite"/>
    </source>
</evidence>
<evidence type="ECO:0000313" key="3">
    <source>
        <dbReference type="EMBL" id="BAF60119.1"/>
    </source>
</evidence>
<dbReference type="InterPro" id="IPR013783">
    <property type="entry name" value="Ig-like_fold"/>
</dbReference>
<feature type="domain" description="Carbohydrate binding module family 25" evidence="2">
    <location>
        <begin position="22"/>
        <end position="103"/>
    </location>
</feature>
<dbReference type="EMBL" id="AP009389">
    <property type="protein sequence ID" value="BAF60119.1"/>
    <property type="molecule type" value="Genomic_DNA"/>
</dbReference>
<dbReference type="eggNOG" id="ENOG5032Z2V">
    <property type="taxonomic scope" value="Bacteria"/>
</dbReference>
<accession>A5D0W5</accession>
<dbReference type="Pfam" id="PF16760">
    <property type="entry name" value="CBM53"/>
    <property type="match status" value="1"/>
</dbReference>
<dbReference type="GO" id="GO:2001070">
    <property type="term" value="F:starch binding"/>
    <property type="evidence" value="ECO:0007669"/>
    <property type="project" value="InterPro"/>
</dbReference>
<feature type="region of interest" description="Disordered" evidence="1">
    <location>
        <begin position="1"/>
        <end position="20"/>
    </location>
</feature>
<sequence>MYHHGWSDSQKGVHVKSLSPDGKDITIIYNGLLDKSGASQVFLHAGFGDPANWRIVDDYRMQRTPEGWKKTLNMEDSTLTFCFRDAANNWDNNNGYNWTYKIT</sequence>
<name>A5D0W5_PELTS</name>
<protein>
    <recommendedName>
        <fullName evidence="2">Carbohydrate binding module family 25 domain-containing protein</fullName>
    </recommendedName>
</protein>
<dbReference type="CAZy" id="CBM25">
    <property type="family name" value="Carbohydrate-Binding Module Family 25"/>
</dbReference>
<dbReference type="AlphaFoldDB" id="A5D0W5"/>
<reference evidence="4" key="1">
    <citation type="journal article" date="2008" name="Genome Res.">
        <title>The genome of Pelotomaculum thermopropionicum reveals niche-associated evolution in anaerobic microbiota.</title>
        <authorList>
            <person name="Kosaka T."/>
            <person name="Kato S."/>
            <person name="Shimoyama T."/>
            <person name="Ishii S."/>
            <person name="Abe T."/>
            <person name="Watanabe K."/>
        </authorList>
    </citation>
    <scope>NUCLEOTIDE SEQUENCE [LARGE SCALE GENOMIC DNA]</scope>
    <source>
        <strain evidence="4">DSM 13744 / JCM 10971 / SI</strain>
    </source>
</reference>
<gene>
    <name evidence="3" type="ordered locus">PTH_1938</name>
</gene>
<dbReference type="KEGG" id="pth:PTH_1938"/>
<dbReference type="Gene3D" id="2.60.40.10">
    <property type="entry name" value="Immunoglobulins"/>
    <property type="match status" value="1"/>
</dbReference>
<dbReference type="HOGENOM" id="CLU_152619_0_0_9"/>
<keyword evidence="4" id="KW-1185">Reference proteome</keyword>
<dbReference type="SMART" id="SM01066">
    <property type="entry name" value="CBM_25"/>
    <property type="match status" value="1"/>
</dbReference>